<evidence type="ECO:0000256" key="2">
    <source>
        <dbReference type="ARBA" id="ARBA00024195"/>
    </source>
</evidence>
<dbReference type="InterPro" id="IPR043504">
    <property type="entry name" value="Peptidase_S1_PA_chymotrypsin"/>
</dbReference>
<gene>
    <name evidence="4" type="ORF">FBUS_05288</name>
</gene>
<dbReference type="EMBL" id="LUCM01004641">
    <property type="protein sequence ID" value="KAA0194062.1"/>
    <property type="molecule type" value="Genomic_DNA"/>
</dbReference>
<evidence type="ECO:0000256" key="1">
    <source>
        <dbReference type="ARBA" id="ARBA00023157"/>
    </source>
</evidence>
<dbReference type="GO" id="GO:0004252">
    <property type="term" value="F:serine-type endopeptidase activity"/>
    <property type="evidence" value="ECO:0007669"/>
    <property type="project" value="InterPro"/>
</dbReference>
<keyword evidence="5" id="KW-1185">Reference proteome</keyword>
<keyword evidence="4" id="KW-0645">Protease</keyword>
<dbReference type="InterPro" id="IPR001254">
    <property type="entry name" value="Trypsin_dom"/>
</dbReference>
<feature type="domain" description="Peptidase S1" evidence="3">
    <location>
        <begin position="61"/>
        <end position="405"/>
    </location>
</feature>
<name>A0A8E0VHI5_9TREM</name>
<protein>
    <submittedName>
        <fullName evidence="4">Transmembrane protease serine 3</fullName>
    </submittedName>
</protein>
<dbReference type="InterPro" id="IPR009003">
    <property type="entry name" value="Peptidase_S1_PA"/>
</dbReference>
<dbReference type="SMART" id="SM00020">
    <property type="entry name" value="Tryp_SPc"/>
    <property type="match status" value="1"/>
</dbReference>
<dbReference type="GO" id="GO:0006508">
    <property type="term" value="P:proteolysis"/>
    <property type="evidence" value="ECO:0007669"/>
    <property type="project" value="UniProtKB-KW"/>
</dbReference>
<dbReference type="PANTHER" id="PTHR24252">
    <property type="entry name" value="ACROSIN-RELATED"/>
    <property type="match status" value="1"/>
</dbReference>
<keyword evidence="4" id="KW-0812">Transmembrane</keyword>
<evidence type="ECO:0000259" key="3">
    <source>
        <dbReference type="PROSITE" id="PS50240"/>
    </source>
</evidence>
<accession>A0A8E0VHI5</accession>
<keyword evidence="4" id="KW-0472">Membrane</keyword>
<comment type="caution">
    <text evidence="4">The sequence shown here is derived from an EMBL/GenBank/DDBJ whole genome shotgun (WGS) entry which is preliminary data.</text>
</comment>
<dbReference type="PRINTS" id="PR00722">
    <property type="entry name" value="CHYMOTRYPSIN"/>
</dbReference>
<evidence type="ECO:0000313" key="4">
    <source>
        <dbReference type="EMBL" id="KAA0194062.1"/>
    </source>
</evidence>
<evidence type="ECO:0000313" key="5">
    <source>
        <dbReference type="Proteomes" id="UP000728185"/>
    </source>
</evidence>
<dbReference type="OrthoDB" id="546450at2759"/>
<dbReference type="AlphaFoldDB" id="A0A8E0VHI5"/>
<dbReference type="PANTHER" id="PTHR24252:SF7">
    <property type="entry name" value="HYALIN"/>
    <property type="match status" value="1"/>
</dbReference>
<dbReference type="CDD" id="cd00190">
    <property type="entry name" value="Tryp_SPc"/>
    <property type="match status" value="1"/>
</dbReference>
<organism evidence="4 5">
    <name type="scientific">Fasciolopsis buskii</name>
    <dbReference type="NCBI Taxonomy" id="27845"/>
    <lineage>
        <taxon>Eukaryota</taxon>
        <taxon>Metazoa</taxon>
        <taxon>Spiralia</taxon>
        <taxon>Lophotrochozoa</taxon>
        <taxon>Platyhelminthes</taxon>
        <taxon>Trematoda</taxon>
        <taxon>Digenea</taxon>
        <taxon>Plagiorchiida</taxon>
        <taxon>Echinostomata</taxon>
        <taxon>Echinostomatoidea</taxon>
        <taxon>Fasciolidae</taxon>
        <taxon>Fasciolopsis</taxon>
    </lineage>
</organism>
<proteinExistence type="inferred from homology"/>
<feature type="non-terminal residue" evidence="4">
    <location>
        <position position="1"/>
    </location>
</feature>
<dbReference type="Proteomes" id="UP000728185">
    <property type="component" value="Unassembled WGS sequence"/>
</dbReference>
<dbReference type="InterPro" id="IPR001314">
    <property type="entry name" value="Peptidase_S1A"/>
</dbReference>
<sequence>KSLSILHCSVSLEYPFSLLQIFHRFAASRSPTGMSAVRTHCGRNRYESLLYFYEHATRKRIIGGVESRVAEWPWLVSLQLRGSGNTRQKRFDSGLQDLQRFGLSNSTPIEEVAAMLAQIRLRLKELYPDEYIDTSLDTDYGQTNSYETAGTFHSLEGHTCGGALISPWWILTAKHCFQDIWNPSLSASADRWIAILGEHNLSEMDDHESSYNVTKIVLFPDKGKKLRVACSIAYRLFPLIETNTDYNRPGILRDDIALVKLAKRAQLNRYVQTGCLPHPDELFEEGQLCSVAGWGLTKENGNISMVPQHISIPLVSRERCQDLYSVWSSKTSGVLIEPSMLCAGGEERKDACQFDSGGPLVCRSLEDKEWIILGVISYGIRCASGFPGIYTRVASYSDWINHVITNE</sequence>
<keyword evidence="4" id="KW-0378">Hydrolase</keyword>
<dbReference type="FunFam" id="2.40.10.10:FF:000002">
    <property type="entry name" value="Transmembrane protease serine"/>
    <property type="match status" value="1"/>
</dbReference>
<dbReference type="Gene3D" id="2.40.10.10">
    <property type="entry name" value="Trypsin-like serine proteases"/>
    <property type="match status" value="1"/>
</dbReference>
<dbReference type="PROSITE" id="PS50240">
    <property type="entry name" value="TRYPSIN_DOM"/>
    <property type="match status" value="1"/>
</dbReference>
<keyword evidence="1" id="KW-1015">Disulfide bond</keyword>
<comment type="similarity">
    <text evidence="2">Belongs to the peptidase S1 family. CLIP subfamily.</text>
</comment>
<dbReference type="SUPFAM" id="SSF50494">
    <property type="entry name" value="Trypsin-like serine proteases"/>
    <property type="match status" value="2"/>
</dbReference>
<dbReference type="Pfam" id="PF00089">
    <property type="entry name" value="Trypsin"/>
    <property type="match status" value="1"/>
</dbReference>
<reference evidence="4" key="1">
    <citation type="submission" date="2019-05" db="EMBL/GenBank/DDBJ databases">
        <title>Annotation for the trematode Fasciolopsis buski.</title>
        <authorList>
            <person name="Choi Y.-J."/>
        </authorList>
    </citation>
    <scope>NUCLEOTIDE SEQUENCE</scope>
    <source>
        <strain evidence="4">HT</strain>
        <tissue evidence="4">Whole worm</tissue>
    </source>
</reference>